<reference evidence="9 10" key="1">
    <citation type="submission" date="2018-03" db="EMBL/GenBank/DDBJ databases">
        <title>Diversity of phytobeneficial traits revealed by whole-genome analysis of worldwide-isolated phenazine-producing Pseudomonas spp.</title>
        <authorList>
            <person name="Biessy A."/>
            <person name="Novinscak A."/>
            <person name="Blom J."/>
            <person name="Leger G."/>
            <person name="Thomashow L.S."/>
            <person name="Cazorla F.M."/>
            <person name="Josic D."/>
            <person name="Filion M."/>
        </authorList>
    </citation>
    <scope>NUCLEOTIDE SEQUENCE [LARGE SCALE GENOMIC DNA]</scope>
    <source>
        <strain evidence="9 10">30B</strain>
    </source>
</reference>
<proteinExistence type="inferred from homology"/>
<dbReference type="AlphaFoldDB" id="A0A3G7U124"/>
<evidence type="ECO:0000256" key="6">
    <source>
        <dbReference type="ARBA" id="ARBA00022837"/>
    </source>
</evidence>
<dbReference type="GO" id="GO:0005615">
    <property type="term" value="C:extracellular space"/>
    <property type="evidence" value="ECO:0007669"/>
    <property type="project" value="InterPro"/>
</dbReference>
<feature type="compositionally biased region" description="Polar residues" evidence="7">
    <location>
        <begin position="29"/>
        <end position="44"/>
    </location>
</feature>
<evidence type="ECO:0000313" key="10">
    <source>
        <dbReference type="Proteomes" id="UP000268696"/>
    </source>
</evidence>
<comment type="subcellular location">
    <subcellularLocation>
        <location evidence="2">Secreted</location>
    </subcellularLocation>
</comment>
<feature type="region of interest" description="Disordered" evidence="7">
    <location>
        <begin position="437"/>
        <end position="496"/>
    </location>
</feature>
<evidence type="ECO:0000256" key="1">
    <source>
        <dbReference type="ARBA" id="ARBA00001913"/>
    </source>
</evidence>
<dbReference type="Proteomes" id="UP000268696">
    <property type="component" value="Chromosome"/>
</dbReference>
<dbReference type="Pfam" id="PF08548">
    <property type="entry name" value="Peptidase_M10_C"/>
    <property type="match status" value="1"/>
</dbReference>
<dbReference type="SUPFAM" id="SSF55486">
    <property type="entry name" value="Metalloproteases ('zincins'), catalytic domain"/>
    <property type="match status" value="1"/>
</dbReference>
<dbReference type="InterPro" id="IPR009003">
    <property type="entry name" value="Peptidase_S1_PA"/>
</dbReference>
<feature type="compositionally biased region" description="Pro residues" evidence="7">
    <location>
        <begin position="457"/>
        <end position="478"/>
    </location>
</feature>
<gene>
    <name evidence="9" type="ORF">C4K03_0179</name>
</gene>
<dbReference type="GO" id="GO:0006508">
    <property type="term" value="P:proteolysis"/>
    <property type="evidence" value="ECO:0007669"/>
    <property type="project" value="InterPro"/>
</dbReference>
<dbReference type="Pfam" id="PF00353">
    <property type="entry name" value="HemolysinCabind"/>
    <property type="match status" value="1"/>
</dbReference>
<dbReference type="Gene3D" id="2.40.10.120">
    <property type="match status" value="1"/>
</dbReference>
<comment type="similarity">
    <text evidence="3">Belongs to the peptidase M10B family.</text>
</comment>
<dbReference type="Gene3D" id="3.40.390.10">
    <property type="entry name" value="Collagenase (Catalytic Domain)"/>
    <property type="match status" value="1"/>
</dbReference>
<name>A0A3G7U124_9PSED</name>
<evidence type="ECO:0000256" key="2">
    <source>
        <dbReference type="ARBA" id="ARBA00004613"/>
    </source>
</evidence>
<sequence>MNSVNNTLTHHYQPPSFAERPSYAGATSDKPSYTTEQAAEQITRTGYRWKERDKDGTTPIGYRFFTPSQATYSTPTGANELSPSQKDQARRAMQSWADVANITFTENAPETKGQLLLGNDSNQTGHSGRASYPGIYSDGTQAWFASDGINRPFTHGSFSRYLLAHEIGHTLGLMHPGKYNNGGSYAENSRYAEDNRAYSLMSYWWAGHLGHDHNKNGQTHYASAPLMDDITAIQKLYGANYKTRDTDTVYGFNSNTGRDFLSLNSADDAPVFSVWDGGGNDTLDFSRFHQDQTINLKAEHFSDVGGMKGNVSIAKGVTLENAIGGTGADRLIGNHADNRLTGGLGQDTLTGGLGKDTFVYNNASESTQQRPDLITDFTSGQDKIDVSAALQAAGINGLQFVRRFSGRPGEALLGYDPNTRQHSLAIDLNGSGQAGLYIKSQGPIKPDDVISRASQPNPMPTPPARVTPQPPTPRPPSPADVAPYKPHPTPTAAPQQAPFSLQNYASASLNGTPMHAAAKAVGSIREVTVTRDSWGYERVHTRSLGTGSLINDGNSVLTNQHVRDALAKGSKLELWLGYEQDSSGRMKVERKVPLDPNPLSGDARLDYAELRVDLPAGEKKALAEQFRPLKLASGPQASPGQKVFMPNHGQEALGISFLNAKGQPTTLKGYDQDSRYQGTVYHDAFKKPGTSGSPLISVDTGEIVALHNGSIGASVNGQRDSMGTATRIDLIQQHRRQR</sequence>
<evidence type="ECO:0000256" key="4">
    <source>
        <dbReference type="ARBA" id="ARBA00022525"/>
    </source>
</evidence>
<dbReference type="EMBL" id="CP027754">
    <property type="protein sequence ID" value="AZE52368.1"/>
    <property type="molecule type" value="Genomic_DNA"/>
</dbReference>
<evidence type="ECO:0000256" key="3">
    <source>
        <dbReference type="ARBA" id="ARBA00009490"/>
    </source>
</evidence>
<feature type="domain" description="Peptidase metallopeptidase" evidence="8">
    <location>
        <begin position="61"/>
        <end position="215"/>
    </location>
</feature>
<dbReference type="RefSeq" id="WP_124375803.1">
    <property type="nucleotide sequence ID" value="NZ_CP027754.1"/>
</dbReference>
<keyword evidence="5" id="KW-0677">Repeat</keyword>
<dbReference type="GO" id="GO:0008237">
    <property type="term" value="F:metallopeptidase activity"/>
    <property type="evidence" value="ECO:0007669"/>
    <property type="project" value="InterPro"/>
</dbReference>
<dbReference type="InterPro" id="IPR011049">
    <property type="entry name" value="Serralysin-like_metalloprot_C"/>
</dbReference>
<dbReference type="InterPro" id="IPR024079">
    <property type="entry name" value="MetalloPept_cat_dom_sf"/>
</dbReference>
<dbReference type="SUPFAM" id="SSF51120">
    <property type="entry name" value="beta-Roll"/>
    <property type="match status" value="1"/>
</dbReference>
<dbReference type="GO" id="GO:0005509">
    <property type="term" value="F:calcium ion binding"/>
    <property type="evidence" value="ECO:0007669"/>
    <property type="project" value="InterPro"/>
</dbReference>
<dbReference type="InterPro" id="IPR006026">
    <property type="entry name" value="Peptidase_Metallo"/>
</dbReference>
<dbReference type="InterPro" id="IPR001343">
    <property type="entry name" value="Hemolysn_Ca-bd"/>
</dbReference>
<dbReference type="PRINTS" id="PR00313">
    <property type="entry name" value="CABNDNGRPT"/>
</dbReference>
<dbReference type="GO" id="GO:0008270">
    <property type="term" value="F:zinc ion binding"/>
    <property type="evidence" value="ECO:0007669"/>
    <property type="project" value="InterPro"/>
</dbReference>
<evidence type="ECO:0000313" key="9">
    <source>
        <dbReference type="EMBL" id="AZE52368.1"/>
    </source>
</evidence>
<evidence type="ECO:0000256" key="7">
    <source>
        <dbReference type="SAM" id="MobiDB-lite"/>
    </source>
</evidence>
<dbReference type="SMART" id="SM00235">
    <property type="entry name" value="ZnMc"/>
    <property type="match status" value="1"/>
</dbReference>
<feature type="compositionally biased region" description="Polar residues" evidence="7">
    <location>
        <begin position="66"/>
        <end position="83"/>
    </location>
</feature>
<evidence type="ECO:0000259" key="8">
    <source>
        <dbReference type="SMART" id="SM00235"/>
    </source>
</evidence>
<dbReference type="CDD" id="cd04277">
    <property type="entry name" value="ZnMc_serralysin_like"/>
    <property type="match status" value="1"/>
</dbReference>
<accession>A0A3G7U124</accession>
<dbReference type="Pfam" id="PF13365">
    <property type="entry name" value="Trypsin_2"/>
    <property type="match status" value="1"/>
</dbReference>
<keyword evidence="6" id="KW-0106">Calcium</keyword>
<dbReference type="InterPro" id="IPR034033">
    <property type="entry name" value="Serralysin-like"/>
</dbReference>
<organism evidence="9 10">
    <name type="scientific">Pseudomonas synxantha</name>
    <dbReference type="NCBI Taxonomy" id="47883"/>
    <lineage>
        <taxon>Bacteria</taxon>
        <taxon>Pseudomonadati</taxon>
        <taxon>Pseudomonadota</taxon>
        <taxon>Gammaproteobacteria</taxon>
        <taxon>Pseudomonadales</taxon>
        <taxon>Pseudomonadaceae</taxon>
        <taxon>Pseudomonas</taxon>
    </lineage>
</organism>
<dbReference type="SUPFAM" id="SSF50494">
    <property type="entry name" value="Trypsin-like serine proteases"/>
    <property type="match status" value="1"/>
</dbReference>
<dbReference type="Gene3D" id="2.150.10.10">
    <property type="entry name" value="Serralysin-like metalloprotease, C-terminal"/>
    <property type="match status" value="1"/>
</dbReference>
<protein>
    <submittedName>
        <fullName evidence="9">Secreted alkaline metalloproteinase</fullName>
    </submittedName>
</protein>
<feature type="compositionally biased region" description="Polar residues" evidence="7">
    <location>
        <begin position="1"/>
        <end position="10"/>
    </location>
</feature>
<keyword evidence="4" id="KW-0964">Secreted</keyword>
<dbReference type="InterPro" id="IPR013858">
    <property type="entry name" value="Peptidase_M10B_C"/>
</dbReference>
<feature type="region of interest" description="Disordered" evidence="7">
    <location>
        <begin position="1"/>
        <end position="83"/>
    </location>
</feature>
<evidence type="ECO:0000256" key="5">
    <source>
        <dbReference type="ARBA" id="ARBA00022737"/>
    </source>
</evidence>
<comment type="cofactor">
    <cofactor evidence="1">
        <name>Ca(2+)</name>
        <dbReference type="ChEBI" id="CHEBI:29108"/>
    </cofactor>
</comment>